<dbReference type="GeneID" id="31016691"/>
<gene>
    <name evidence="2" type="ORF">BKCO1_4700075</name>
</gene>
<organism evidence="2 3">
    <name type="scientific">Diplodia corticola</name>
    <dbReference type="NCBI Taxonomy" id="236234"/>
    <lineage>
        <taxon>Eukaryota</taxon>
        <taxon>Fungi</taxon>
        <taxon>Dikarya</taxon>
        <taxon>Ascomycota</taxon>
        <taxon>Pezizomycotina</taxon>
        <taxon>Dothideomycetes</taxon>
        <taxon>Dothideomycetes incertae sedis</taxon>
        <taxon>Botryosphaeriales</taxon>
        <taxon>Botryosphaeriaceae</taxon>
        <taxon>Diplodia</taxon>
    </lineage>
</organism>
<dbReference type="RefSeq" id="XP_020127814.1">
    <property type="nucleotide sequence ID" value="XM_020276430.1"/>
</dbReference>
<reference evidence="2 3" key="1">
    <citation type="submission" date="2016-10" db="EMBL/GenBank/DDBJ databases">
        <title>Proteomics and genomics reveal pathogen-plant mechanisms compatible with a hemibiotrophic lifestyle of Diplodia corticola.</title>
        <authorList>
            <person name="Fernandes I."/>
            <person name="De Jonge R."/>
            <person name="Van De Peer Y."/>
            <person name="Devreese B."/>
            <person name="Alves A."/>
            <person name="Esteves A.C."/>
        </authorList>
    </citation>
    <scope>NUCLEOTIDE SEQUENCE [LARGE SCALE GENOMIC DNA]</scope>
    <source>
        <strain evidence="2 3">CBS 112549</strain>
    </source>
</reference>
<dbReference type="STRING" id="236234.A0A1J9QU91"/>
<evidence type="ECO:0000256" key="1">
    <source>
        <dbReference type="ARBA" id="ARBA00006995"/>
    </source>
</evidence>
<evidence type="ECO:0000313" key="3">
    <source>
        <dbReference type="Proteomes" id="UP000183809"/>
    </source>
</evidence>
<dbReference type="OrthoDB" id="539634at2759"/>
<dbReference type="GO" id="GO:0006570">
    <property type="term" value="P:tyrosine metabolic process"/>
    <property type="evidence" value="ECO:0007669"/>
    <property type="project" value="TreeGrafter"/>
</dbReference>
<protein>
    <recommendedName>
        <fullName evidence="4">Tetratricopeptide repeat protein 36</fullName>
    </recommendedName>
</protein>
<accession>A0A1J9QU91</accession>
<proteinExistence type="inferred from homology"/>
<evidence type="ECO:0000313" key="2">
    <source>
        <dbReference type="EMBL" id="OJD31554.1"/>
    </source>
</evidence>
<keyword evidence="3" id="KW-1185">Reference proteome</keyword>
<comment type="similarity">
    <text evidence="1">Belongs to the TTC36 family.</text>
</comment>
<dbReference type="PANTHER" id="PTHR21405:SF0">
    <property type="entry name" value="TETRATRICOPEPTIDE REPEAT PROTEIN 36"/>
    <property type="match status" value="1"/>
</dbReference>
<dbReference type="EMBL" id="MNUE01000047">
    <property type="protein sequence ID" value="OJD31554.1"/>
    <property type="molecule type" value="Genomic_DNA"/>
</dbReference>
<sequence length="247" mass="26702">MVSPIPTLSSNDAKVLSALFDRESSSSASIKIAPQPPQTLPHIADSLLPTLQAAERTAILLLNTQKPSLEDANAAIRALNELIEQHPNYASTYANRAQAMRLRIEDEDRMFEDENVETTEALLADLSRAIELASPASPQDPLSSLQARLLAIAHTHRGYLLLKAAKAAGEATLHTGPKEVRGRDKDSLEEMASREFFLGGRYGDKTAKEMAVRTNPYAKMCGAIVKQAMREEMGDAPRIDVGGGIGG</sequence>
<evidence type="ECO:0008006" key="4">
    <source>
        <dbReference type="Google" id="ProtNLM"/>
    </source>
</evidence>
<comment type="caution">
    <text evidence="2">The sequence shown here is derived from an EMBL/GenBank/DDBJ whole genome shotgun (WGS) entry which is preliminary data.</text>
</comment>
<dbReference type="AlphaFoldDB" id="A0A1J9QU91"/>
<name>A0A1J9QU91_9PEZI</name>
<dbReference type="Proteomes" id="UP000183809">
    <property type="component" value="Unassembled WGS sequence"/>
</dbReference>
<dbReference type="PANTHER" id="PTHR21405">
    <property type="entry name" value="CDNA SEQUENCE BC021608"/>
    <property type="match status" value="1"/>
</dbReference>
<dbReference type="InterPro" id="IPR038906">
    <property type="entry name" value="TTC36"/>
</dbReference>